<protein>
    <submittedName>
        <fullName evidence="2">Sterol esterase 1</fullName>
    </submittedName>
</protein>
<dbReference type="EMBL" id="MPUK01000002">
    <property type="protein sequence ID" value="ONH69090.1"/>
    <property type="molecule type" value="Genomic_DNA"/>
</dbReference>
<keyword evidence="3" id="KW-1185">Reference proteome</keyword>
<dbReference type="VEuPathDB" id="FungiDB:BON22_0961"/>
<gene>
    <name evidence="2" type="ORF">BON22_0961</name>
</gene>
<name>A0A1V2LBC1_CYBFA</name>
<organism evidence="2 3">
    <name type="scientific">Cyberlindnera fabianii</name>
    <name type="common">Yeast</name>
    <name type="synonym">Hansenula fabianii</name>
    <dbReference type="NCBI Taxonomy" id="36022"/>
    <lineage>
        <taxon>Eukaryota</taxon>
        <taxon>Fungi</taxon>
        <taxon>Dikarya</taxon>
        <taxon>Ascomycota</taxon>
        <taxon>Saccharomycotina</taxon>
        <taxon>Saccharomycetes</taxon>
        <taxon>Phaffomycetales</taxon>
        <taxon>Phaffomycetaceae</taxon>
        <taxon>Cyberlindnera</taxon>
    </lineage>
</organism>
<dbReference type="OMA" id="DAVEWCF"/>
<proteinExistence type="predicted"/>
<dbReference type="STRING" id="36022.A0A1V2LBC1"/>
<dbReference type="AlphaFoldDB" id="A0A1V2LBC1"/>
<evidence type="ECO:0000259" key="1">
    <source>
        <dbReference type="Pfam" id="PF04083"/>
    </source>
</evidence>
<feature type="domain" description="Partial AB-hydrolase lipase" evidence="1">
    <location>
        <begin position="48"/>
        <end position="107"/>
    </location>
</feature>
<evidence type="ECO:0000313" key="3">
    <source>
        <dbReference type="Proteomes" id="UP000189513"/>
    </source>
</evidence>
<comment type="caution">
    <text evidence="2">The sequence shown here is derived from an EMBL/GenBank/DDBJ whole genome shotgun (WGS) entry which is preliminary data.</text>
</comment>
<dbReference type="InterPro" id="IPR029058">
    <property type="entry name" value="AB_hydrolase_fold"/>
</dbReference>
<accession>A0A1V2LBC1</accession>
<dbReference type="PANTHER" id="PTHR11005">
    <property type="entry name" value="LYSOSOMAL ACID LIPASE-RELATED"/>
    <property type="match status" value="1"/>
</dbReference>
<sequence>MTLFVFAAIHNVYLKLITRRYSVPVIPDDESNHVGYTKEELRLVDDPSYYFRLNGLSLESYDVITKDGFVLSLQRIVDPKVPDHIRAARRPLLCLHGLLQSSGSFFSAGRGSLAYHFFDSGFDVWLGNNRCGFTPRHTTLSPNDAKMWNWDITDMAHFDVTALVDHVRSVNRHESGKVVLVAHSQGTTQGFIALNSDRFGLKSKISSFVSLAPAVYAGSLLETKWFIRFMSLMCNFRFFFGVHSFLPMMMTARSLLLEHSLFSFSSYLMFNFLFNWNDRLWDKHLKGRHFLASPVYISVRLMSWWLNADSGFRQSGSLFEESVEWFDSETPPIMLVVPNLDKLVDGKRLLRHMSSIETNVTWEHIFLENYSHLDVLWSRSVVRDVGVPVCRFLEKY</sequence>
<evidence type="ECO:0000313" key="2">
    <source>
        <dbReference type="EMBL" id="ONH69090.1"/>
    </source>
</evidence>
<dbReference type="InterPro" id="IPR006693">
    <property type="entry name" value="AB_hydrolase_lipase"/>
</dbReference>
<dbReference type="SUPFAM" id="SSF53474">
    <property type="entry name" value="alpha/beta-Hydrolases"/>
    <property type="match status" value="1"/>
</dbReference>
<dbReference type="GO" id="GO:0006629">
    <property type="term" value="P:lipid metabolic process"/>
    <property type="evidence" value="ECO:0007669"/>
    <property type="project" value="InterPro"/>
</dbReference>
<dbReference type="Proteomes" id="UP000189513">
    <property type="component" value="Unassembled WGS sequence"/>
</dbReference>
<dbReference type="Pfam" id="PF04083">
    <property type="entry name" value="Abhydro_lipase"/>
    <property type="match status" value="1"/>
</dbReference>
<reference evidence="3" key="1">
    <citation type="journal article" date="2017" name="Genome Announc.">
        <title>Genome sequences of Cyberlindnera fabianii 65, Pichia kudriavzevii 129, and Saccharomyces cerevisiae 131 isolated from fermented masau fruits in Zimbabwe.</title>
        <authorList>
            <person name="van Rijswijck I.M.H."/>
            <person name="Derks M.F.L."/>
            <person name="Abee T."/>
            <person name="de Ridder D."/>
            <person name="Smid E.J."/>
        </authorList>
    </citation>
    <scope>NUCLEOTIDE SEQUENCE [LARGE SCALE GENOMIC DNA]</scope>
    <source>
        <strain evidence="3">65</strain>
    </source>
</reference>
<dbReference type="Gene3D" id="3.40.50.1820">
    <property type="entry name" value="alpha/beta hydrolase"/>
    <property type="match status" value="1"/>
</dbReference>